<protein>
    <submittedName>
        <fullName evidence="2">Uncharacterized protein</fullName>
    </submittedName>
</protein>
<reference evidence="1" key="3">
    <citation type="submission" date="2020-06" db="EMBL/GenBank/DDBJ databases">
        <title>Helianthus annuus Genome sequencing and assembly Release 2.</title>
        <authorList>
            <person name="Gouzy J."/>
            <person name="Langlade N."/>
            <person name="Munos S."/>
        </authorList>
    </citation>
    <scope>NUCLEOTIDE SEQUENCE</scope>
    <source>
        <tissue evidence="1">Leaves</tissue>
    </source>
</reference>
<sequence length="50" mass="5898">MREGHLDSPVFKSVLRFYESLGTETRRTSTTYLKMAEKTTRDTLEHFCKV</sequence>
<evidence type="ECO:0000313" key="1">
    <source>
        <dbReference type="EMBL" id="KAF5769745.1"/>
    </source>
</evidence>
<organism evidence="2 3">
    <name type="scientific">Helianthus annuus</name>
    <name type="common">Common sunflower</name>
    <dbReference type="NCBI Taxonomy" id="4232"/>
    <lineage>
        <taxon>Eukaryota</taxon>
        <taxon>Viridiplantae</taxon>
        <taxon>Streptophyta</taxon>
        <taxon>Embryophyta</taxon>
        <taxon>Tracheophyta</taxon>
        <taxon>Spermatophyta</taxon>
        <taxon>Magnoliopsida</taxon>
        <taxon>eudicotyledons</taxon>
        <taxon>Gunneridae</taxon>
        <taxon>Pentapetalae</taxon>
        <taxon>asterids</taxon>
        <taxon>campanulids</taxon>
        <taxon>Asterales</taxon>
        <taxon>Asteraceae</taxon>
        <taxon>Asteroideae</taxon>
        <taxon>Heliantheae alliance</taxon>
        <taxon>Heliantheae</taxon>
        <taxon>Helianthus</taxon>
    </lineage>
</organism>
<reference evidence="1 3" key="1">
    <citation type="journal article" date="2017" name="Nature">
        <title>The sunflower genome provides insights into oil metabolism, flowering and Asterid evolution.</title>
        <authorList>
            <person name="Badouin H."/>
            <person name="Gouzy J."/>
            <person name="Grassa C.J."/>
            <person name="Murat F."/>
            <person name="Staton S.E."/>
            <person name="Cottret L."/>
            <person name="Lelandais-Briere C."/>
            <person name="Owens G.L."/>
            <person name="Carrere S."/>
            <person name="Mayjonade B."/>
            <person name="Legrand L."/>
            <person name="Gill N."/>
            <person name="Kane N.C."/>
            <person name="Bowers J.E."/>
            <person name="Hubner S."/>
            <person name="Bellec A."/>
            <person name="Berard A."/>
            <person name="Berges H."/>
            <person name="Blanchet N."/>
            <person name="Boniface M.C."/>
            <person name="Brunel D."/>
            <person name="Catrice O."/>
            <person name="Chaidir N."/>
            <person name="Claudel C."/>
            <person name="Donnadieu C."/>
            <person name="Faraut T."/>
            <person name="Fievet G."/>
            <person name="Helmstetter N."/>
            <person name="King M."/>
            <person name="Knapp S.J."/>
            <person name="Lai Z."/>
            <person name="Le Paslier M.C."/>
            <person name="Lippi Y."/>
            <person name="Lorenzon L."/>
            <person name="Mandel J.R."/>
            <person name="Marage G."/>
            <person name="Marchand G."/>
            <person name="Marquand E."/>
            <person name="Bret-Mestries E."/>
            <person name="Morien E."/>
            <person name="Nambeesan S."/>
            <person name="Nguyen T."/>
            <person name="Pegot-Espagnet P."/>
            <person name="Pouilly N."/>
            <person name="Raftis F."/>
            <person name="Sallet E."/>
            <person name="Schiex T."/>
            <person name="Thomas J."/>
            <person name="Vandecasteele C."/>
            <person name="Vares D."/>
            <person name="Vear F."/>
            <person name="Vautrin S."/>
            <person name="Crespi M."/>
            <person name="Mangin B."/>
            <person name="Burke J.M."/>
            <person name="Salse J."/>
            <person name="Munos S."/>
            <person name="Vincourt P."/>
            <person name="Rieseberg L.H."/>
            <person name="Langlade N.B."/>
        </authorList>
    </citation>
    <scope>NUCLEOTIDE SEQUENCE [LARGE SCALE GENOMIC DNA]</scope>
    <source>
        <strain evidence="3">cv. SF193</strain>
        <tissue evidence="1">Leaves</tissue>
    </source>
</reference>
<gene>
    <name evidence="2" type="ORF">HannXRQ_Chr09g0264191</name>
    <name evidence="1" type="ORF">HanXRQr2_Chr14g0651811</name>
</gene>
<name>A0A251TXD9_HELAN</name>
<evidence type="ECO:0000313" key="2">
    <source>
        <dbReference type="EMBL" id="OTG15780.1"/>
    </source>
</evidence>
<accession>A0A251TXD9</accession>
<dbReference type="EMBL" id="CM007898">
    <property type="protein sequence ID" value="OTG15780.1"/>
    <property type="molecule type" value="Genomic_DNA"/>
</dbReference>
<keyword evidence="3" id="KW-1185">Reference proteome</keyword>
<dbReference type="EMBL" id="MNCJ02000329">
    <property type="protein sequence ID" value="KAF5769745.1"/>
    <property type="molecule type" value="Genomic_DNA"/>
</dbReference>
<proteinExistence type="predicted"/>
<evidence type="ECO:0000313" key="3">
    <source>
        <dbReference type="Proteomes" id="UP000215914"/>
    </source>
</evidence>
<dbReference type="Proteomes" id="UP000215914">
    <property type="component" value="Chromosome 9"/>
</dbReference>
<dbReference type="Gramene" id="mRNA:HanXRQr2_Chr14g0651811">
    <property type="protein sequence ID" value="mRNA:HanXRQr2_Chr14g0651811"/>
    <property type="gene ID" value="HanXRQr2_Chr14g0651811"/>
</dbReference>
<reference evidence="2" key="2">
    <citation type="submission" date="2017-02" db="EMBL/GenBank/DDBJ databases">
        <title>Sunflower complete genome.</title>
        <authorList>
            <person name="Langlade N."/>
            <person name="Munos S."/>
        </authorList>
    </citation>
    <scope>NUCLEOTIDE SEQUENCE [LARGE SCALE GENOMIC DNA]</scope>
    <source>
        <tissue evidence="2">Leaves</tissue>
    </source>
</reference>
<dbReference type="AlphaFoldDB" id="A0A251TXD9"/>
<dbReference type="InParanoid" id="A0A251TXD9"/>